<evidence type="ECO:0000313" key="6">
    <source>
        <dbReference type="Proteomes" id="UP000035065"/>
    </source>
</evidence>
<dbReference type="InterPro" id="IPR039422">
    <property type="entry name" value="MarR/SlyA-like"/>
</dbReference>
<dbReference type="EMBL" id="AEUD01000003">
    <property type="protein sequence ID" value="EGD56258.1"/>
    <property type="molecule type" value="Genomic_DNA"/>
</dbReference>
<keyword evidence="6" id="KW-1185">Reference proteome</keyword>
<dbReference type="STRING" id="644548.SCNU_05371"/>
<evidence type="ECO:0000256" key="1">
    <source>
        <dbReference type="ARBA" id="ARBA00023015"/>
    </source>
</evidence>
<dbReference type="InterPro" id="IPR023187">
    <property type="entry name" value="Tscrpt_reg_MarR-type_CS"/>
</dbReference>
<keyword evidence="2" id="KW-0238">DNA-binding</keyword>
<feature type="domain" description="HTH marR-type" evidence="4">
    <location>
        <begin position="1"/>
        <end position="147"/>
    </location>
</feature>
<evidence type="ECO:0000259" key="4">
    <source>
        <dbReference type="PROSITE" id="PS50995"/>
    </source>
</evidence>
<protein>
    <submittedName>
        <fullName evidence="5">MarR family transcriptional regulator</fullName>
    </submittedName>
</protein>
<dbReference type="GO" id="GO:0006950">
    <property type="term" value="P:response to stress"/>
    <property type="evidence" value="ECO:0007669"/>
    <property type="project" value="TreeGrafter"/>
</dbReference>
<dbReference type="GO" id="GO:0003700">
    <property type="term" value="F:DNA-binding transcription factor activity"/>
    <property type="evidence" value="ECO:0007669"/>
    <property type="project" value="InterPro"/>
</dbReference>
<comment type="caution">
    <text evidence="5">The sequence shown here is derived from an EMBL/GenBank/DDBJ whole genome shotgun (WGS) entry which is preliminary data.</text>
</comment>
<dbReference type="PROSITE" id="PS50995">
    <property type="entry name" value="HTH_MARR_2"/>
    <property type="match status" value="1"/>
</dbReference>
<evidence type="ECO:0000313" key="5">
    <source>
        <dbReference type="EMBL" id="EGD56258.1"/>
    </source>
</evidence>
<evidence type="ECO:0000256" key="2">
    <source>
        <dbReference type="ARBA" id="ARBA00023125"/>
    </source>
</evidence>
<dbReference type="PROSITE" id="PS01117">
    <property type="entry name" value="HTH_MARR_1"/>
    <property type="match status" value="1"/>
</dbReference>
<keyword evidence="1" id="KW-0805">Transcription regulation</keyword>
<dbReference type="InterPro" id="IPR036390">
    <property type="entry name" value="WH_DNA-bd_sf"/>
</dbReference>
<dbReference type="Gene3D" id="1.10.10.10">
    <property type="entry name" value="Winged helix-like DNA-binding domain superfamily/Winged helix DNA-binding domain"/>
    <property type="match status" value="1"/>
</dbReference>
<dbReference type="Proteomes" id="UP000035065">
    <property type="component" value="Unassembled WGS sequence"/>
</dbReference>
<dbReference type="PANTHER" id="PTHR33164:SF99">
    <property type="entry name" value="MARR FAMILY REGULATORY PROTEIN"/>
    <property type="match status" value="1"/>
</dbReference>
<dbReference type="RefSeq" id="WP_009678334.1">
    <property type="nucleotide sequence ID" value="NZ_AEUD01000003.1"/>
</dbReference>
<dbReference type="SUPFAM" id="SSF46785">
    <property type="entry name" value="Winged helix' DNA-binding domain"/>
    <property type="match status" value="1"/>
</dbReference>
<dbReference type="Pfam" id="PF01047">
    <property type="entry name" value="MarR"/>
    <property type="match status" value="1"/>
</dbReference>
<dbReference type="InterPro" id="IPR000835">
    <property type="entry name" value="HTH_MarR-typ"/>
</dbReference>
<dbReference type="AlphaFoldDB" id="F1YGW0"/>
<dbReference type="SMART" id="SM00347">
    <property type="entry name" value="HTH_MARR"/>
    <property type="match status" value="1"/>
</dbReference>
<reference evidence="5 6" key="1">
    <citation type="journal article" date="2011" name="J. Bacteriol.">
        <title>Draft Genome Sequence of Gordonia neofelifaecis NRRL B-59395, a Cholesterol-Degrading Actinomycete.</title>
        <authorList>
            <person name="Ge F."/>
            <person name="Li W."/>
            <person name="Chen G."/>
            <person name="Liu Y."/>
            <person name="Zhang G."/>
            <person name="Yong B."/>
            <person name="Wang Q."/>
            <person name="Wang N."/>
            <person name="Huang Z."/>
            <person name="Li W."/>
            <person name="Wang J."/>
            <person name="Wu C."/>
            <person name="Xie Q."/>
            <person name="Liu G."/>
        </authorList>
    </citation>
    <scope>NUCLEOTIDE SEQUENCE [LARGE SCALE GENOMIC DNA]</scope>
    <source>
        <strain evidence="5 6">NRRL B-59395</strain>
    </source>
</reference>
<dbReference type="eggNOG" id="COG1846">
    <property type="taxonomic scope" value="Bacteria"/>
</dbReference>
<gene>
    <name evidence="5" type="ORF">SCNU_05371</name>
</gene>
<dbReference type="InterPro" id="IPR036388">
    <property type="entry name" value="WH-like_DNA-bd_sf"/>
</dbReference>
<sequence>MGSPRWLSSDEQKAWRAYLDGTRLLLTALDQQLVRDAGLSFTDFELLVALSEAPGLRLRMSSLADAVTTTRSSVTRATTRLVEAGWVERIPCMDDRRGAWAHLTPAGVVKLEQTAPAHVDEVRNDLIDLLDPAELAAIESAFKKVRERLV</sequence>
<evidence type="ECO:0000256" key="3">
    <source>
        <dbReference type="ARBA" id="ARBA00023163"/>
    </source>
</evidence>
<organism evidence="5 6">
    <name type="scientific">Gordonia neofelifaecis NRRL B-59395</name>
    <dbReference type="NCBI Taxonomy" id="644548"/>
    <lineage>
        <taxon>Bacteria</taxon>
        <taxon>Bacillati</taxon>
        <taxon>Actinomycetota</taxon>
        <taxon>Actinomycetes</taxon>
        <taxon>Mycobacteriales</taxon>
        <taxon>Gordoniaceae</taxon>
        <taxon>Gordonia</taxon>
    </lineage>
</organism>
<accession>F1YGW0</accession>
<keyword evidence="3" id="KW-0804">Transcription</keyword>
<name>F1YGW0_9ACTN</name>
<proteinExistence type="predicted"/>
<dbReference type="PANTHER" id="PTHR33164">
    <property type="entry name" value="TRANSCRIPTIONAL REGULATOR, MARR FAMILY"/>
    <property type="match status" value="1"/>
</dbReference>
<dbReference type="PRINTS" id="PR00598">
    <property type="entry name" value="HTHMARR"/>
</dbReference>
<dbReference type="OrthoDB" id="8635520at2"/>
<dbReference type="GO" id="GO:0003677">
    <property type="term" value="F:DNA binding"/>
    <property type="evidence" value="ECO:0007669"/>
    <property type="project" value="UniProtKB-KW"/>
</dbReference>